<keyword evidence="1" id="KW-0732">Signal</keyword>
<dbReference type="AlphaFoldDB" id="A0A4R2LAT3"/>
<evidence type="ECO:0000256" key="1">
    <source>
        <dbReference type="SAM" id="SignalP"/>
    </source>
</evidence>
<evidence type="ECO:0000313" key="2">
    <source>
        <dbReference type="EMBL" id="TCO81449.1"/>
    </source>
</evidence>
<dbReference type="Proteomes" id="UP000295765">
    <property type="component" value="Unassembled WGS sequence"/>
</dbReference>
<name>A0A4R2LAT3_9GAMM</name>
<comment type="caution">
    <text evidence="2">The sequence shown here is derived from an EMBL/GenBank/DDBJ whole genome shotgun (WGS) entry which is preliminary data.</text>
</comment>
<sequence length="464" mass="48356">MRLWTLLLLFAAGGCASLGAPPPVADDCAALQRALADAAGGSPSSPRPLPGFPGLAADRFLAAFDPPALAAPAQAAWLGRLAAAGAELDARRAARVAADVGPPLAPLSTLPGRLSVCRATTLAGVPDTPDGLARVHAAAQVPSEYRGGARVAGLWPLTVLPVLATLHGYQRDTLARFAAPPPARGERLRYRPPAASLTKLAPARDALGVPAPTPAQWTVLFARHAPVFEVDTASADDLPGRPLRGAAGRPTVAPEPVVYRWGGYAFWQGRPVLQLDYLIWFAARPAEAGGALYAGALDGVIWRVTLDADGAVLAYDSIHACGCYHVLFPRPGLRLRAAAAALAEAPLLPYPAPPLAAGQRVVVRLGAGHHYLEAVTAGDASGTPYRLADDAELYAARGAASLFDADGLVAGSERPERWLLWPMGVPSAGTMRERGRHAIAFVGERHFDDPTLLDAWLEPAPAAP</sequence>
<reference evidence="2 3" key="1">
    <citation type="submission" date="2019-03" db="EMBL/GenBank/DDBJ databases">
        <title>Genomic Encyclopedia of Type Strains, Phase IV (KMG-IV): sequencing the most valuable type-strain genomes for metagenomic binning, comparative biology and taxonomic classification.</title>
        <authorList>
            <person name="Goeker M."/>
        </authorList>
    </citation>
    <scope>NUCLEOTIDE SEQUENCE [LARGE SCALE GENOMIC DNA]</scope>
    <source>
        <strain evidence="2 3">DSM 25287</strain>
    </source>
</reference>
<dbReference type="PROSITE" id="PS51257">
    <property type="entry name" value="PROKAR_LIPOPROTEIN"/>
    <property type="match status" value="1"/>
</dbReference>
<keyword evidence="3" id="KW-1185">Reference proteome</keyword>
<protein>
    <submittedName>
        <fullName evidence="2">Uncharacterized protein</fullName>
    </submittedName>
</protein>
<accession>A0A4R2LAT3</accession>
<feature type="signal peptide" evidence="1">
    <location>
        <begin position="1"/>
        <end position="25"/>
    </location>
</feature>
<dbReference type="OrthoDB" id="5405204at2"/>
<dbReference type="EMBL" id="SLWY01000008">
    <property type="protein sequence ID" value="TCO81449.1"/>
    <property type="molecule type" value="Genomic_DNA"/>
</dbReference>
<proteinExistence type="predicted"/>
<gene>
    <name evidence="2" type="ORF">EV699_10880</name>
</gene>
<organism evidence="2 3">
    <name type="scientific">Plasticicumulans lactativorans</name>
    <dbReference type="NCBI Taxonomy" id="1133106"/>
    <lineage>
        <taxon>Bacteria</taxon>
        <taxon>Pseudomonadati</taxon>
        <taxon>Pseudomonadota</taxon>
        <taxon>Gammaproteobacteria</taxon>
        <taxon>Candidatus Competibacteraceae</taxon>
        <taxon>Plasticicumulans</taxon>
    </lineage>
</organism>
<dbReference type="RefSeq" id="WP_132541336.1">
    <property type="nucleotide sequence ID" value="NZ_SLWY01000008.1"/>
</dbReference>
<feature type="chain" id="PRO_5020529427" evidence="1">
    <location>
        <begin position="26"/>
        <end position="464"/>
    </location>
</feature>
<evidence type="ECO:0000313" key="3">
    <source>
        <dbReference type="Proteomes" id="UP000295765"/>
    </source>
</evidence>